<feature type="compositionally biased region" description="Low complexity" evidence="1">
    <location>
        <begin position="140"/>
        <end position="151"/>
    </location>
</feature>
<evidence type="ECO:0000313" key="3">
    <source>
        <dbReference type="Proteomes" id="UP000816034"/>
    </source>
</evidence>
<evidence type="ECO:0000313" key="2">
    <source>
        <dbReference type="EMBL" id="KAG2379590.1"/>
    </source>
</evidence>
<feature type="compositionally biased region" description="Basic and acidic residues" evidence="1">
    <location>
        <begin position="177"/>
        <end position="186"/>
    </location>
</feature>
<dbReference type="EMBL" id="PYSW02000028">
    <property type="protein sequence ID" value="KAG2379590.1"/>
    <property type="molecule type" value="Genomic_DNA"/>
</dbReference>
<feature type="region of interest" description="Disordered" evidence="1">
    <location>
        <begin position="130"/>
        <end position="190"/>
    </location>
</feature>
<keyword evidence="3" id="KW-1185">Reference proteome</keyword>
<protein>
    <submittedName>
        <fullName evidence="2">Uncharacterized protein</fullName>
    </submittedName>
</protein>
<accession>A0AA88GMQ3</accession>
<dbReference type="Proteomes" id="UP000816034">
    <property type="component" value="Unassembled WGS sequence"/>
</dbReference>
<reference evidence="2 3" key="1">
    <citation type="journal article" date="2018" name="BMC Genomics">
        <title>The genome of Naegleria lovaniensis, the basis for a comparative approach to unravel pathogenicity factors of the human pathogenic amoeba N. fowleri.</title>
        <authorList>
            <person name="Liechti N."/>
            <person name="Schurch N."/>
            <person name="Bruggmann R."/>
            <person name="Wittwer M."/>
        </authorList>
    </citation>
    <scope>NUCLEOTIDE SEQUENCE [LARGE SCALE GENOMIC DNA]</scope>
    <source>
        <strain evidence="2 3">ATCC 30569</strain>
    </source>
</reference>
<dbReference type="GeneID" id="68099161"/>
<proteinExistence type="predicted"/>
<feature type="region of interest" description="Disordered" evidence="1">
    <location>
        <begin position="62"/>
        <end position="118"/>
    </location>
</feature>
<name>A0AA88GMQ3_NAELO</name>
<feature type="compositionally biased region" description="Polar residues" evidence="1">
    <location>
        <begin position="28"/>
        <end position="39"/>
    </location>
</feature>
<comment type="caution">
    <text evidence="2">The sequence shown here is derived from an EMBL/GenBank/DDBJ whole genome shotgun (WGS) entry which is preliminary data.</text>
</comment>
<dbReference type="AlphaFoldDB" id="A0AA88GMQ3"/>
<sequence>MSKPSNRIEAFKKRVKGTRSGLPEEASEPSNLEELSSQRGIHDDSLIEGIALNANVGEMKLNLTESSSKKRKKATSDISSSSKKKKKKKQKDYDKDPSDDFELESKKEQKQKRKSLQDITNFIQEKSLLMKKGRSSKLVSNQTNRSNTSTTDENEEPTQDLESVRIEQASSSSQVVEQKRAKEKTTKSSKYKQLLQQELLTQSKKKSYKTQYEQFVTEEVGKISEEIVSSSLKMYGSNQMELLDLSMHDSLNDSYKAVSIVDSLTSQLVERSPIHARSPSAQDIAYDQTKTVLKDNSPLLGLAEDSFTLPKFDKVVSNPSSSNNDDSLNLGDLSGSPFSLRYNVFFKD</sequence>
<feature type="region of interest" description="Disordered" evidence="1">
    <location>
        <begin position="1"/>
        <end position="40"/>
    </location>
</feature>
<evidence type="ECO:0000256" key="1">
    <source>
        <dbReference type="SAM" id="MobiDB-lite"/>
    </source>
</evidence>
<gene>
    <name evidence="2" type="ORF">C9374_006707</name>
</gene>
<feature type="compositionally biased region" description="Basic and acidic residues" evidence="1">
    <location>
        <begin position="91"/>
        <end position="108"/>
    </location>
</feature>
<organism evidence="2 3">
    <name type="scientific">Naegleria lovaniensis</name>
    <name type="common">Amoeba</name>
    <dbReference type="NCBI Taxonomy" id="51637"/>
    <lineage>
        <taxon>Eukaryota</taxon>
        <taxon>Discoba</taxon>
        <taxon>Heterolobosea</taxon>
        <taxon>Tetramitia</taxon>
        <taxon>Eutetramitia</taxon>
        <taxon>Vahlkampfiidae</taxon>
        <taxon>Naegleria</taxon>
    </lineage>
</organism>
<dbReference type="RefSeq" id="XP_044546852.1">
    <property type="nucleotide sequence ID" value="XM_044696597.1"/>
</dbReference>